<sequence>MQPGVWIGASILLGRPVPVDERYPHICGITLTGRATGRKRVRLQPRDCAACATLRATRGDPS</sequence>
<dbReference type="RefSeq" id="WP_141713968.1">
    <property type="nucleotide sequence ID" value="NZ_FMHU01000001.1"/>
</dbReference>
<dbReference type="Proteomes" id="UP000198906">
    <property type="component" value="Unassembled WGS sequence"/>
</dbReference>
<gene>
    <name evidence="1" type="ORF">GA0074694_6241</name>
</gene>
<keyword evidence="2" id="KW-1185">Reference proteome</keyword>
<protein>
    <submittedName>
        <fullName evidence="1">Uncharacterized protein</fullName>
    </submittedName>
</protein>
<name>A0A1C6SVJ5_9ACTN</name>
<dbReference type="EMBL" id="FMHU01000004">
    <property type="protein sequence ID" value="SCL33498.1"/>
    <property type="molecule type" value="Genomic_DNA"/>
</dbReference>
<evidence type="ECO:0000313" key="2">
    <source>
        <dbReference type="Proteomes" id="UP000198906"/>
    </source>
</evidence>
<accession>A0A1C6SVJ5</accession>
<reference evidence="2" key="1">
    <citation type="submission" date="2016-06" db="EMBL/GenBank/DDBJ databases">
        <authorList>
            <person name="Varghese N."/>
        </authorList>
    </citation>
    <scope>NUCLEOTIDE SEQUENCE [LARGE SCALE GENOMIC DNA]</scope>
    <source>
        <strain evidence="2">DSM 46123</strain>
    </source>
</reference>
<dbReference type="AlphaFoldDB" id="A0A1C6SVJ5"/>
<evidence type="ECO:0000313" key="1">
    <source>
        <dbReference type="EMBL" id="SCL33498.1"/>
    </source>
</evidence>
<proteinExistence type="predicted"/>
<dbReference type="STRING" id="47866.GA0074694_6241"/>
<organism evidence="1 2">
    <name type="scientific">Micromonospora inyonensis</name>
    <dbReference type="NCBI Taxonomy" id="47866"/>
    <lineage>
        <taxon>Bacteria</taxon>
        <taxon>Bacillati</taxon>
        <taxon>Actinomycetota</taxon>
        <taxon>Actinomycetes</taxon>
        <taxon>Micromonosporales</taxon>
        <taxon>Micromonosporaceae</taxon>
        <taxon>Micromonospora</taxon>
    </lineage>
</organism>